<dbReference type="Gene3D" id="2.60.40.10">
    <property type="entry name" value="Immunoglobulins"/>
    <property type="match status" value="1"/>
</dbReference>
<dbReference type="EMBL" id="DSFC01000146">
    <property type="protein sequence ID" value="HEV09261.1"/>
    <property type="molecule type" value="Genomic_DNA"/>
</dbReference>
<proteinExistence type="predicted"/>
<name>A0A832DRU2_9AQUI</name>
<reference evidence="2" key="1">
    <citation type="journal article" date="2020" name="mSystems">
        <title>Genome- and Community-Level Interaction Insights into Carbon Utilization and Element Cycling Functions of Hydrothermarchaeota in Hydrothermal Sediment.</title>
        <authorList>
            <person name="Zhou Z."/>
            <person name="Liu Y."/>
            <person name="Xu W."/>
            <person name="Pan J."/>
            <person name="Luo Z.H."/>
            <person name="Li M."/>
        </authorList>
    </citation>
    <scope>NUCLEOTIDE SEQUENCE [LARGE SCALE GENOMIC DNA]</scope>
    <source>
        <strain evidence="2">SpSt-1257</strain>
    </source>
</reference>
<organism evidence="2">
    <name type="scientific">Sulfurihydrogenibium azorense</name>
    <dbReference type="NCBI Taxonomy" id="309806"/>
    <lineage>
        <taxon>Bacteria</taxon>
        <taxon>Pseudomonadati</taxon>
        <taxon>Aquificota</taxon>
        <taxon>Aquificia</taxon>
        <taxon>Aquificales</taxon>
        <taxon>Hydrogenothermaceae</taxon>
        <taxon>Sulfurihydrogenibium</taxon>
    </lineage>
</organism>
<comment type="caution">
    <text evidence="2">The sequence shown here is derived from an EMBL/GenBank/DDBJ whole genome shotgun (WGS) entry which is preliminary data.</text>
</comment>
<feature type="signal peptide" evidence="1">
    <location>
        <begin position="1"/>
        <end position="15"/>
    </location>
</feature>
<accession>A0A832DRU2</accession>
<dbReference type="Proteomes" id="UP000885621">
    <property type="component" value="Unassembled WGS sequence"/>
</dbReference>
<feature type="chain" id="PRO_5032778402" description="Fibronectin type III domain protein" evidence="1">
    <location>
        <begin position="16"/>
        <end position="296"/>
    </location>
</feature>
<keyword evidence="1" id="KW-0732">Signal</keyword>
<dbReference type="PROSITE" id="PS51257">
    <property type="entry name" value="PROKAR_LIPOPROTEIN"/>
    <property type="match status" value="1"/>
</dbReference>
<protein>
    <recommendedName>
        <fullName evidence="3">Fibronectin type III domain protein</fullName>
    </recommendedName>
</protein>
<evidence type="ECO:0000313" key="2">
    <source>
        <dbReference type="EMBL" id="HEV09261.1"/>
    </source>
</evidence>
<sequence length="296" mass="34362">MVFRFVILFSVFLFACGVKGSPKPPPSIVPLEVQDIHVKQYSDKPLVYFTYDKKYKDELPIKEDISFVVYRNEKKINVFINSKGNLYWFLDSFEGNENCYKVVVKTKRKESIPSKIVCIKKYEMPKVDLKPPKIKLTEEGFILELEDGYLKNIYKVENQQDFTPIPSYSTSEKTFLDKNVELDKNYCYYYTLALAEGVETEKSPTVCSIFKDIFPPLPPERGKIIVEGNQATLIWEESKSKDVVGYLIYKNGKLLNPVPVKTYYFIDKDYKPSDEYSVVAVDRASNKSKELKIKNE</sequence>
<evidence type="ECO:0008006" key="3">
    <source>
        <dbReference type="Google" id="ProtNLM"/>
    </source>
</evidence>
<dbReference type="AlphaFoldDB" id="A0A832DRU2"/>
<gene>
    <name evidence="2" type="ORF">ENO34_02545</name>
</gene>
<evidence type="ECO:0000256" key="1">
    <source>
        <dbReference type="SAM" id="SignalP"/>
    </source>
</evidence>
<dbReference type="InterPro" id="IPR013783">
    <property type="entry name" value="Ig-like_fold"/>
</dbReference>